<evidence type="ECO:0000313" key="3">
    <source>
        <dbReference type="Proteomes" id="UP001174909"/>
    </source>
</evidence>
<keyword evidence="3" id="KW-1185">Reference proteome</keyword>
<organism evidence="2 3">
    <name type="scientific">Geodia barretti</name>
    <name type="common">Barrett's horny sponge</name>
    <dbReference type="NCBI Taxonomy" id="519541"/>
    <lineage>
        <taxon>Eukaryota</taxon>
        <taxon>Metazoa</taxon>
        <taxon>Porifera</taxon>
        <taxon>Demospongiae</taxon>
        <taxon>Heteroscleromorpha</taxon>
        <taxon>Tetractinellida</taxon>
        <taxon>Astrophorina</taxon>
        <taxon>Geodiidae</taxon>
        <taxon>Geodia</taxon>
    </lineage>
</organism>
<gene>
    <name evidence="2" type="ORF">GBAR_LOCUS20854</name>
</gene>
<dbReference type="Proteomes" id="UP001174909">
    <property type="component" value="Unassembled WGS sequence"/>
</dbReference>
<protein>
    <submittedName>
        <fullName evidence="2">Uncharacterized protein</fullName>
    </submittedName>
</protein>
<evidence type="ECO:0000256" key="1">
    <source>
        <dbReference type="SAM" id="MobiDB-lite"/>
    </source>
</evidence>
<dbReference type="InterPro" id="IPR011011">
    <property type="entry name" value="Znf_FYVE_PHD"/>
</dbReference>
<feature type="region of interest" description="Disordered" evidence="1">
    <location>
        <begin position="1484"/>
        <end position="1517"/>
    </location>
</feature>
<feature type="region of interest" description="Disordered" evidence="1">
    <location>
        <begin position="1207"/>
        <end position="1357"/>
    </location>
</feature>
<feature type="compositionally biased region" description="Polar residues" evidence="1">
    <location>
        <begin position="1243"/>
        <end position="1258"/>
    </location>
</feature>
<feature type="compositionally biased region" description="Basic and acidic residues" evidence="1">
    <location>
        <begin position="1332"/>
        <end position="1354"/>
    </location>
</feature>
<accession>A0AA35X4C3</accession>
<sequence>MATLGVHCNEAALRQKTHPDSNTSDAILKKVGTFEATEEKPDCTQLDLPANVNVSGKFKHQFNQWMNVHLSRVFGGFQSAFIPELRQMLNECLADKTNQIVQGRRNIEDMMSSITRVAKATARDPVIKSMVEHLQSIIKVAQTSAQCSKATENKVPILEFPGSSVNDQLFLLNLFTSVDDQVESADIERCLMTYVPVTHVQVGIMKAGPNQECANCEASPTTIMCASCEQKFCDNCPLYSIKAPRIGINSPCPICQQCTTKLALKDAEDWISKALDLIRSREEGCMKASMACVLIALHTTEALPLANMKAVARELLNQGFQEQALLLFSVIKELSSLENDVFQFYYPKVKALQEISPWKPWRENWLLTLAPHEQPMVHVPHLSRVSKEITKYTSDIEHKERAKYEALVYSYICELQKAWKNRDIPKMLNIVDFTEVVNEDALILRNGIKAAMKALDIFLGEVQEYIQRLHPEEQCTIHFFQGYAQIYSSEVQKGLDLIERAVWSGYCHSCLLEATSNLVVFQLAYHPSVRNYLVKECKNIVKNRPPQKICFSGLLDVLGISQKDLDPFRERCWPKLSIAGINTDATRKHEYTVQQQVKEGKLNYFEAGYALIDFIPSASHPSEEMVCFFNASLWFLKDLKSKTEGDSQQIYALKKLTLKCVEEACSVARVDLHPGMQFYASRFGLAIAAEAITAAGKFATSGDSNILVEYFRSVFHNGRFCPFWKMPIVPVCEAHMLNSFTGKLHTKFMLHLQRDESNCLLTSEEVKYQLYENDIRWLCPVEEKDATHERAMEALLNEKGLTWSDISETMCSGLCPRTPEGWLIQQEHLEGNLPYVTLKGFEVNRSDSNNPGIKVTVIPVEDAKNGLISPVDIHTVLQIPMKDIFPITYSLDPPSDSQLFHPFQQIRFESSSLENSDILYTLLQTDYLLKCFSVGSDVSAKPPFRQRDCSEGLTAKLHPPHLKKVLAPIQERGKIKNKRQRFWIQADEIECSCTEKGPMLYYRIGEVKMVIRTSPMRQGLDGKLHDIEDEDPESPGSKFAKDLTENYDEISKYYPIFGRLKELCKLQFFGRTTGSIIKQMKSNITTPDDILQDIQSKARKGNETLRRTCTWVPAAVAAEEKGHSKIMSYGGVRLAPELKETPVPIVRGEKTCDFDQLTHCSPFQRSPVTTTPPPCESLRCLNGIQSQPTTTEAPNKAVSWQNFAGNSCGGSRMGPQSTETGGGTTQGWTGNADREGEWGRTMGDQSSETGGGTTQDWTGNADREGEWGRTMGDQSSETGGGTTQGWTGNADREGEWGRTMGDQSSETGGAQRKVGQEMQTERENGDAQWETRAQKLEEAQRKVGQEMQTERENGDAQWEIRAQKLEEAQRKIGQEMQTERENGDAQWEIRAQKLEEAQRKIGQEMQTERENGDAQWEIRAQKLEEAQRKVGQEMQTERENGDAQWETRAQKLEEVQRKIGQEMQTERENGDAQWEIRAQKLEEAQRKVGQEMQTERENGDAQWQTRAQKLEETAQGI</sequence>
<dbReference type="SUPFAM" id="SSF57903">
    <property type="entry name" value="FYVE/PHD zinc finger"/>
    <property type="match status" value="1"/>
</dbReference>
<name>A0AA35X4C3_GEOBA</name>
<comment type="caution">
    <text evidence="2">The sequence shown here is derived from an EMBL/GenBank/DDBJ whole genome shotgun (WGS) entry which is preliminary data.</text>
</comment>
<dbReference type="EMBL" id="CASHTH010002923">
    <property type="protein sequence ID" value="CAI8037317.1"/>
    <property type="molecule type" value="Genomic_DNA"/>
</dbReference>
<feature type="compositionally biased region" description="Basic and acidic residues" evidence="1">
    <location>
        <begin position="1484"/>
        <end position="1499"/>
    </location>
</feature>
<proteinExistence type="predicted"/>
<reference evidence="2" key="1">
    <citation type="submission" date="2023-03" db="EMBL/GenBank/DDBJ databases">
        <authorList>
            <person name="Steffen K."/>
            <person name="Cardenas P."/>
        </authorList>
    </citation>
    <scope>NUCLEOTIDE SEQUENCE</scope>
</reference>
<evidence type="ECO:0000313" key="2">
    <source>
        <dbReference type="EMBL" id="CAI8037317.1"/>
    </source>
</evidence>
<feature type="compositionally biased region" description="Basic and acidic residues" evidence="1">
    <location>
        <begin position="1508"/>
        <end position="1517"/>
    </location>
</feature>